<dbReference type="PANTHER" id="PTHR35369:SF2">
    <property type="entry name" value="BLR3025 PROTEIN"/>
    <property type="match status" value="1"/>
</dbReference>
<reference evidence="3 4" key="1">
    <citation type="submission" date="2019-02" db="EMBL/GenBank/DDBJ databases">
        <title>Genomic Encyclopedia of Type Strains, Phase IV (KMG-IV): sequencing the most valuable type-strain genomes for metagenomic binning, comparative biology and taxonomic classification.</title>
        <authorList>
            <person name="Goeker M."/>
        </authorList>
    </citation>
    <scope>NUCLEOTIDE SEQUENCE [LARGE SCALE GENOMIC DNA]</scope>
    <source>
        <strain evidence="3 4">DSM 19570</strain>
    </source>
</reference>
<comment type="caution">
    <text evidence="3">The sequence shown here is derived from an EMBL/GenBank/DDBJ whole genome shotgun (WGS) entry which is preliminary data.</text>
</comment>
<name>A0A4Q7VAG4_9BURK</name>
<keyword evidence="4" id="KW-1185">Reference proteome</keyword>
<dbReference type="Pfam" id="PF00817">
    <property type="entry name" value="IMS"/>
    <property type="match status" value="1"/>
</dbReference>
<protein>
    <submittedName>
        <fullName evidence="3">Protein ImuB</fullName>
    </submittedName>
</protein>
<accession>A0A4Q7VAG4</accession>
<dbReference type="CDD" id="cd03468">
    <property type="entry name" value="PolY_like"/>
    <property type="match status" value="1"/>
</dbReference>
<gene>
    <name evidence="3" type="ORF">EV670_3320</name>
</gene>
<evidence type="ECO:0000313" key="4">
    <source>
        <dbReference type="Proteomes" id="UP000293671"/>
    </source>
</evidence>
<dbReference type="GO" id="GO:0006281">
    <property type="term" value="P:DNA repair"/>
    <property type="evidence" value="ECO:0007669"/>
    <property type="project" value="InterPro"/>
</dbReference>
<feature type="domain" description="UmuC" evidence="2">
    <location>
        <begin position="1"/>
        <end position="120"/>
    </location>
</feature>
<dbReference type="EMBL" id="SHKP01000008">
    <property type="protein sequence ID" value="RZT93766.1"/>
    <property type="molecule type" value="Genomic_DNA"/>
</dbReference>
<proteinExistence type="predicted"/>
<evidence type="ECO:0000256" key="1">
    <source>
        <dbReference type="ARBA" id="ARBA00022763"/>
    </source>
</evidence>
<evidence type="ECO:0000259" key="2">
    <source>
        <dbReference type="Pfam" id="PF00817"/>
    </source>
</evidence>
<sequence>MPLAVVEHRRVLAANRCAHGLGVSPGANLAAALALAPTLQVRERSPQQESACVERLALALGALSPRLYLQASGVLVEVQGSLRLFGGIRRLLWRAQELVESCGLHPVMALAPTAGAAWLLAGQGAGRRRSLHASSMVRLLDALPAQRLARLLELTPQQQDLLQMLGCDRLGELRALPRAGLRKRIGAPLVDALARAYGEAPDPRTWFEPPERFSLEVELPHRADDAHALEAALAPLLQALVGWLHLRWQAASVLRLRLVHDGGRHARPDTELRLQLGAPVRDAAHLALLWRERLQRQALAAPVYRLGLALDESVQHAGVAGELLPSVTQDAQARSALLDRLRARLGAERVRRLEPLADHRPERAQRWVEATLAAVPARTSTGTTAPPRPLWLLDPPQPLALDAQERPLLDGGALHLLSRAERIEAGWFDGAPVRRDYHVAFTARHRLCWVYRERRDVVASARNGGWFLHGWFA</sequence>
<organism evidence="3 4">
    <name type="scientific">Rivibacter subsaxonicus</name>
    <dbReference type="NCBI Taxonomy" id="457575"/>
    <lineage>
        <taxon>Bacteria</taxon>
        <taxon>Pseudomonadati</taxon>
        <taxon>Pseudomonadota</taxon>
        <taxon>Betaproteobacteria</taxon>
        <taxon>Burkholderiales</taxon>
        <taxon>Rivibacter</taxon>
    </lineage>
</organism>
<keyword evidence="1" id="KW-0227">DNA damage</keyword>
<evidence type="ECO:0000313" key="3">
    <source>
        <dbReference type="EMBL" id="RZT93766.1"/>
    </source>
</evidence>
<dbReference type="Proteomes" id="UP000293671">
    <property type="component" value="Unassembled WGS sequence"/>
</dbReference>
<dbReference type="InterPro" id="IPR001126">
    <property type="entry name" value="UmuC"/>
</dbReference>
<dbReference type="SUPFAM" id="SSF56672">
    <property type="entry name" value="DNA/RNA polymerases"/>
    <property type="match status" value="1"/>
</dbReference>
<dbReference type="InterPro" id="IPR050356">
    <property type="entry name" value="SulA_CellDiv_inhibitor"/>
</dbReference>
<dbReference type="InterPro" id="IPR043502">
    <property type="entry name" value="DNA/RNA_pol_sf"/>
</dbReference>
<dbReference type="PANTHER" id="PTHR35369">
    <property type="entry name" value="BLR3025 PROTEIN-RELATED"/>
    <property type="match status" value="1"/>
</dbReference>
<dbReference type="AlphaFoldDB" id="A0A4Q7VAG4"/>